<evidence type="ECO:0000256" key="1">
    <source>
        <dbReference type="SAM" id="Phobius"/>
    </source>
</evidence>
<dbReference type="EMBL" id="LHYH01000009">
    <property type="protein sequence ID" value="KXB07181.1"/>
    <property type="molecule type" value="Genomic_DNA"/>
</dbReference>
<evidence type="ECO:0000259" key="3">
    <source>
        <dbReference type="Pfam" id="PF16332"/>
    </source>
</evidence>
<reference evidence="5 6" key="1">
    <citation type="journal article" date="2016" name="Sci. Rep.">
        <title>Metabolic traits of an uncultured archaeal lineage -MSBL1- from brine pools of the Red Sea.</title>
        <authorList>
            <person name="Mwirichia R."/>
            <person name="Alam I."/>
            <person name="Rashid M."/>
            <person name="Vinu M."/>
            <person name="Ba-Alawi W."/>
            <person name="Anthony Kamau A."/>
            <person name="Kamanda Ngugi D."/>
            <person name="Goker M."/>
            <person name="Klenk H.P."/>
            <person name="Bajic V."/>
            <person name="Stingl U."/>
        </authorList>
    </citation>
    <scope>NUCLEOTIDE SEQUENCE [LARGE SCALE GENOMIC DNA]</scope>
    <source>
        <strain evidence="5">SCGC-AAA382K21</strain>
    </source>
</reference>
<dbReference type="Gene3D" id="1.10.575.10">
    <property type="entry name" value="P1 Nuclease"/>
    <property type="match status" value="1"/>
</dbReference>
<dbReference type="PATRIC" id="fig|1698283.3.peg.274"/>
<dbReference type="AlphaFoldDB" id="A0A133VL91"/>
<sequence>MKMNSKKSLIALIVIFSISSLAIAAQTPETRAWSWETHYFIGSEAESTFTDGSFFSEHHNTLQTWCVKPDQGWGKSDWHWLDAITYHPLETTGGRLPWALKGIFDNIVIELENKNWQRAAELMGAASHFTEDGTNPLHSTHDYNPGLNHGNYEHEVNSHLNEIPIPKYAPRELDNVFEATMKTLEGSFNFTDEDPDGGVELSVYLEYDTLWNDTIKDITENRLQAGIQFTANLWYTAMIRAGLTIPAPTLTSPPDGATDVGNPPTLSWNSTDDINSYTIQISSDNNFKSGTDTVRNISDTSYTPNNQLDSGTWYWRIRTGDNSTHVGLWSKANEFTIASGSENAENKSEVPSKLRLITSVESGSGSITLDPASENYEEGTTVTITANPDSGYEFSHWSGDLSGTVKQVDITMNSDKDIAANFTKISEGLPWLWIGVLVTILVISVGVLFVWR</sequence>
<dbReference type="Pfam" id="PF00882">
    <property type="entry name" value="Zn_dep_PLPC"/>
    <property type="match status" value="1"/>
</dbReference>
<dbReference type="InterPro" id="IPR013783">
    <property type="entry name" value="Ig-like_fold"/>
</dbReference>
<feature type="transmembrane region" description="Helical" evidence="1">
    <location>
        <begin position="431"/>
        <end position="451"/>
    </location>
</feature>
<evidence type="ECO:0000259" key="4">
    <source>
        <dbReference type="Pfam" id="PF18998"/>
    </source>
</evidence>
<keyword evidence="6" id="KW-1185">Reference proteome</keyword>
<feature type="domain" description="Heparinase II N-terminal" evidence="3">
    <location>
        <begin position="272"/>
        <end position="357"/>
    </location>
</feature>
<keyword evidence="1" id="KW-1133">Transmembrane helix</keyword>
<dbReference type="Pfam" id="PF18998">
    <property type="entry name" value="Flg_new_2"/>
    <property type="match status" value="1"/>
</dbReference>
<feature type="domain" description="Bacterial repeat" evidence="4">
    <location>
        <begin position="358"/>
        <end position="425"/>
    </location>
</feature>
<protein>
    <recommendedName>
        <fullName evidence="7">Bacterial repeat domain-containing protein</fullName>
    </recommendedName>
</protein>
<comment type="caution">
    <text evidence="5">The sequence shown here is derived from an EMBL/GenBank/DDBJ whole genome shotgun (WGS) entry which is preliminary data.</text>
</comment>
<name>A0A133VL91_9EURY</name>
<dbReference type="InterPro" id="IPR029002">
    <property type="entry name" value="PLPC/GPLD1"/>
</dbReference>
<feature type="domain" description="Phospholipase C/D" evidence="2">
    <location>
        <begin position="37"/>
        <end position="158"/>
    </location>
</feature>
<evidence type="ECO:0000313" key="5">
    <source>
        <dbReference type="EMBL" id="KXB07181.1"/>
    </source>
</evidence>
<keyword evidence="1" id="KW-0472">Membrane</keyword>
<gene>
    <name evidence="5" type="ORF">AKJ54_00625</name>
</gene>
<dbReference type="InterPro" id="IPR032518">
    <property type="entry name" value="HepII_N"/>
</dbReference>
<dbReference type="SUPFAM" id="SSF48537">
    <property type="entry name" value="Phospholipase C/P1 nuclease"/>
    <property type="match status" value="1"/>
</dbReference>
<dbReference type="InterPro" id="IPR044060">
    <property type="entry name" value="Bacterial_rp_domain"/>
</dbReference>
<dbReference type="Gene3D" id="2.60.40.10">
    <property type="entry name" value="Immunoglobulins"/>
    <property type="match status" value="1"/>
</dbReference>
<dbReference type="InterPro" id="IPR008947">
    <property type="entry name" value="PLipase_C/P1_nuclease_dom_sf"/>
</dbReference>
<accession>A0A133VL91</accession>
<dbReference type="Proteomes" id="UP000070504">
    <property type="component" value="Unassembled WGS sequence"/>
</dbReference>
<evidence type="ECO:0008006" key="7">
    <source>
        <dbReference type="Google" id="ProtNLM"/>
    </source>
</evidence>
<keyword evidence="1" id="KW-0812">Transmembrane</keyword>
<organism evidence="5 6">
    <name type="scientific">candidate division MSBL1 archaeon SCGC-AAA382K21</name>
    <dbReference type="NCBI Taxonomy" id="1698283"/>
    <lineage>
        <taxon>Archaea</taxon>
        <taxon>Methanobacteriati</taxon>
        <taxon>Methanobacteriota</taxon>
        <taxon>candidate division MSBL1</taxon>
    </lineage>
</organism>
<evidence type="ECO:0000259" key="2">
    <source>
        <dbReference type="Pfam" id="PF00882"/>
    </source>
</evidence>
<evidence type="ECO:0000313" key="6">
    <source>
        <dbReference type="Proteomes" id="UP000070504"/>
    </source>
</evidence>
<dbReference type="Pfam" id="PF16332">
    <property type="entry name" value="DUF4962"/>
    <property type="match status" value="1"/>
</dbReference>
<proteinExistence type="predicted"/>
<dbReference type="GO" id="GO:0016788">
    <property type="term" value="F:hydrolase activity, acting on ester bonds"/>
    <property type="evidence" value="ECO:0007669"/>
    <property type="project" value="InterPro"/>
</dbReference>